<keyword evidence="8" id="KW-0547">Nucleotide-binding</keyword>
<dbReference type="AlphaFoldDB" id="A0A0Q9YEA9"/>
<name>A0A0Q9YEA9_9GAMM</name>
<comment type="similarity">
    <text evidence="1 10">Belongs to the class-I pyridine nucleotide-disulfide oxidoreductase family.</text>
</comment>
<keyword evidence="2 10" id="KW-0285">Flavoprotein</keyword>
<dbReference type="InterPro" id="IPR046952">
    <property type="entry name" value="GSHR/TRXR-like"/>
</dbReference>
<organism evidence="13">
    <name type="scientific">Candidatus Berkiella cookevillensis</name>
    <dbReference type="NCBI Taxonomy" id="437022"/>
    <lineage>
        <taxon>Bacteria</taxon>
        <taxon>Pseudomonadati</taxon>
        <taxon>Pseudomonadota</taxon>
        <taxon>Gammaproteobacteria</taxon>
        <taxon>Candidatus Berkiellales</taxon>
        <taxon>Candidatus Berkiellaceae</taxon>
        <taxon>Candidatus Berkiella</taxon>
    </lineage>
</organism>
<accession>A0A0Q9YEA9</accession>
<dbReference type="EMBL" id="LKHV01000005">
    <property type="protein sequence ID" value="KRG18848.1"/>
    <property type="molecule type" value="Genomic_DNA"/>
</dbReference>
<dbReference type="PANTHER" id="PTHR42737:SF2">
    <property type="entry name" value="GLUTATHIONE REDUCTASE"/>
    <property type="match status" value="1"/>
</dbReference>
<dbReference type="InterPro" id="IPR036188">
    <property type="entry name" value="FAD/NAD-bd_sf"/>
</dbReference>
<dbReference type="OrthoDB" id="9800167at2"/>
<keyword evidence="4 10" id="KW-0560">Oxidoreductase</keyword>
<evidence type="ECO:0000256" key="2">
    <source>
        <dbReference type="ARBA" id="ARBA00022630"/>
    </source>
</evidence>
<dbReference type="EC" id="1.8.1.7" evidence="13 14"/>
<dbReference type="GO" id="GO:0006749">
    <property type="term" value="P:glutathione metabolic process"/>
    <property type="evidence" value="ECO:0007669"/>
    <property type="project" value="InterPro"/>
</dbReference>
<evidence type="ECO:0000256" key="3">
    <source>
        <dbReference type="ARBA" id="ARBA00022827"/>
    </source>
</evidence>
<dbReference type="SUPFAM" id="SSF51905">
    <property type="entry name" value="FAD/NAD(P)-binding domain"/>
    <property type="match status" value="1"/>
</dbReference>
<dbReference type="GO" id="GO:0005829">
    <property type="term" value="C:cytosol"/>
    <property type="evidence" value="ECO:0007669"/>
    <property type="project" value="TreeGrafter"/>
</dbReference>
<keyword evidence="8" id="KW-0520">NAD</keyword>
<dbReference type="PATRIC" id="fig|1590042.3.peg.1350"/>
<dbReference type="GO" id="GO:0050660">
    <property type="term" value="F:flavin adenine dinucleotide binding"/>
    <property type="evidence" value="ECO:0007669"/>
    <property type="project" value="InterPro"/>
</dbReference>
<evidence type="ECO:0000256" key="9">
    <source>
        <dbReference type="PIRSR" id="PIRSR000350-4"/>
    </source>
</evidence>
<dbReference type="EMBL" id="LKHV02000001">
    <property type="protein sequence ID" value="MCS5707306.1"/>
    <property type="molecule type" value="Genomic_DNA"/>
</dbReference>
<dbReference type="Gene3D" id="3.50.50.60">
    <property type="entry name" value="FAD/NAD(P)-binding domain"/>
    <property type="match status" value="2"/>
</dbReference>
<comment type="caution">
    <text evidence="13">The sequence shown here is derived from an EMBL/GenBank/DDBJ whole genome shotgun (WGS) entry which is preliminary data.</text>
</comment>
<evidence type="ECO:0000256" key="6">
    <source>
        <dbReference type="ARBA" id="ARBA00023284"/>
    </source>
</evidence>
<dbReference type="GO" id="GO:0004362">
    <property type="term" value="F:glutathione-disulfide reductase (NADPH) activity"/>
    <property type="evidence" value="ECO:0007669"/>
    <property type="project" value="UniProtKB-EC"/>
</dbReference>
<dbReference type="PRINTS" id="PR00368">
    <property type="entry name" value="FADPNR"/>
</dbReference>
<dbReference type="InterPro" id="IPR023753">
    <property type="entry name" value="FAD/NAD-binding_dom"/>
</dbReference>
<dbReference type="Pfam" id="PF07992">
    <property type="entry name" value="Pyr_redox_2"/>
    <property type="match status" value="1"/>
</dbReference>
<dbReference type="GO" id="GO:0045454">
    <property type="term" value="P:cell redox homeostasis"/>
    <property type="evidence" value="ECO:0007669"/>
    <property type="project" value="InterPro"/>
</dbReference>
<dbReference type="GO" id="GO:0034599">
    <property type="term" value="P:cellular response to oxidative stress"/>
    <property type="evidence" value="ECO:0007669"/>
    <property type="project" value="TreeGrafter"/>
</dbReference>
<dbReference type="Pfam" id="PF02852">
    <property type="entry name" value="Pyr_redox_dim"/>
    <property type="match status" value="1"/>
</dbReference>
<feature type="binding site" evidence="8">
    <location>
        <begin position="138"/>
        <end position="140"/>
    </location>
    <ligand>
        <name>FAD</name>
        <dbReference type="ChEBI" id="CHEBI:57692"/>
    </ligand>
</feature>
<dbReference type="PIRSF" id="PIRSF000350">
    <property type="entry name" value="Mercury_reductase_MerA"/>
    <property type="match status" value="1"/>
</dbReference>
<feature type="domain" description="FAD/NAD(P)-binding" evidence="12">
    <location>
        <begin position="5"/>
        <end position="317"/>
    </location>
</feature>
<dbReference type="NCBIfam" id="TIGR01421">
    <property type="entry name" value="gluta_reduc_1"/>
    <property type="match status" value="1"/>
</dbReference>
<keyword evidence="3 8" id="KW-0274">FAD</keyword>
<evidence type="ECO:0000256" key="8">
    <source>
        <dbReference type="PIRSR" id="PIRSR000350-3"/>
    </source>
</evidence>
<dbReference type="InterPro" id="IPR016156">
    <property type="entry name" value="FAD/NAD-linked_Rdtase_dimer_sf"/>
</dbReference>
<evidence type="ECO:0000313" key="13">
    <source>
        <dbReference type="EMBL" id="KRG18848.1"/>
    </source>
</evidence>
<feature type="binding site" evidence="8">
    <location>
        <begin position="173"/>
        <end position="180"/>
    </location>
    <ligand>
        <name>NAD(+)</name>
        <dbReference type="ChEBI" id="CHEBI:57540"/>
    </ligand>
</feature>
<dbReference type="GO" id="GO:0050661">
    <property type="term" value="F:NADP binding"/>
    <property type="evidence" value="ECO:0007669"/>
    <property type="project" value="InterPro"/>
</dbReference>
<protein>
    <submittedName>
        <fullName evidence="13">Glutathione reductase</fullName>
    </submittedName>
    <submittedName>
        <fullName evidence="14">Glutathione-disulfide reductase</fullName>
        <ecNumber evidence="13 14">1.8.1.7</ecNumber>
    </submittedName>
</protein>
<comment type="cofactor">
    <cofactor evidence="8">
        <name>FAD</name>
        <dbReference type="ChEBI" id="CHEBI:57692"/>
    </cofactor>
    <text evidence="8">Binds 1 FAD per subunit.</text>
</comment>
<dbReference type="STRING" id="437022.CC99x_01329"/>
<dbReference type="NCBIfam" id="NF004776">
    <property type="entry name" value="PRK06116.1"/>
    <property type="match status" value="1"/>
</dbReference>
<dbReference type="InterPro" id="IPR006322">
    <property type="entry name" value="Glutathione_Rdtase_euk/bac"/>
</dbReference>
<dbReference type="InterPro" id="IPR012999">
    <property type="entry name" value="Pyr_OxRdtase_I_AS"/>
</dbReference>
<dbReference type="InterPro" id="IPR004099">
    <property type="entry name" value="Pyr_nucl-diS_OxRdtase_dimer"/>
</dbReference>
<keyword evidence="5" id="KW-1015">Disulfide bond</keyword>
<dbReference type="Gene3D" id="3.30.390.30">
    <property type="match status" value="1"/>
</dbReference>
<dbReference type="Proteomes" id="UP000051494">
    <property type="component" value="Unassembled WGS sequence"/>
</dbReference>
<sequence>MPNTFDLIILGGGSGGIATANRAAEYGAKVLLIEASLIGGTCVNVGCVPKKIMWMASQRYSQIQTANGLGFTVLSPQLDWQTLIEKRQAYIHKLHAGYEKKLKNNKVIVQKGKGRFHNTNTIDVNGTRYSAPHILIATGSQPAWPQIPGYNLGIDSDGFFELKALPKRVAIVGAGYIAAELAGMLHGFGCDVSWAYRSDRVLKNFDAMLSKNLLAQYQSNGINIYPEHTPRALKENADGLILECENQKDLPAVDCLIWAIGRKSNINDLQLEKSGVLVDKKGLIQVDAYQNTSVPGIYAVGDVASTWQLTPVAIKAGRQLAERLFNHKIDAKVDYSLIPTVVFSHPPIATVGMSEAQSRLQYPDDIKCYEAQFTPMIAAFSPHPSTCCLKLITLQSTGKILGCHMIGEQVDEILQGFAVAIKMGATKADFDETIAIHPTIAEELVTLR</sequence>
<evidence type="ECO:0000256" key="5">
    <source>
        <dbReference type="ARBA" id="ARBA00023157"/>
    </source>
</evidence>
<keyword evidence="6 10" id="KW-0676">Redox-active center</keyword>
<feature type="disulfide bond" description="Redox-active" evidence="9">
    <location>
        <begin position="42"/>
        <end position="47"/>
    </location>
</feature>
<reference evidence="14" key="3">
    <citation type="submission" date="2021-06" db="EMBL/GenBank/DDBJ databases">
        <title>Genomic Description and Analysis of Intracellular Bacteria, Candidatus Berkiella cookevillensis and Candidatus Berkiella aquae.</title>
        <authorList>
            <person name="Kidane D.T."/>
            <person name="Mehari Y.T."/>
            <person name="Rice F.C."/>
            <person name="Arivett B.A."/>
            <person name="Farone A.L."/>
            <person name="Berk S.G."/>
            <person name="Farone M.B."/>
        </authorList>
    </citation>
    <scope>NUCLEOTIDE SEQUENCE</scope>
    <source>
        <strain evidence="14">CC99</strain>
    </source>
</reference>
<evidence type="ECO:0000313" key="14">
    <source>
        <dbReference type="EMBL" id="MCS5707306.1"/>
    </source>
</evidence>
<reference evidence="13" key="1">
    <citation type="submission" date="2015-09" db="EMBL/GenBank/DDBJ databases">
        <title>Draft Genome Sequences of Two Novel Amoeba-resistant Intranuclear Bacteria, Candidatus Berkiella cookevillensis and Candidatus Berkiella aquae.</title>
        <authorList>
            <person name="Mehari Y.T."/>
            <person name="Arivett B.A."/>
            <person name="Farone A.L."/>
            <person name="Gunderson J.H."/>
            <person name="Farone M.B."/>
        </authorList>
    </citation>
    <scope>NUCLEOTIDE SEQUENCE [LARGE SCALE GENOMIC DNA]</scope>
    <source>
        <strain evidence="13">CC99</strain>
    </source>
</reference>
<evidence type="ECO:0000256" key="4">
    <source>
        <dbReference type="ARBA" id="ARBA00023002"/>
    </source>
</evidence>
<feature type="binding site" evidence="8">
    <location>
        <position position="302"/>
    </location>
    <ligand>
        <name>FAD</name>
        <dbReference type="ChEBI" id="CHEBI:57692"/>
    </ligand>
</feature>
<feature type="active site" description="Proton acceptor" evidence="7">
    <location>
        <position position="437"/>
    </location>
</feature>
<dbReference type="PRINTS" id="PR00411">
    <property type="entry name" value="PNDRDTASEI"/>
</dbReference>
<dbReference type="PROSITE" id="PS00076">
    <property type="entry name" value="PYRIDINE_REDOX_1"/>
    <property type="match status" value="1"/>
</dbReference>
<evidence type="ECO:0000256" key="1">
    <source>
        <dbReference type="ARBA" id="ARBA00007532"/>
    </source>
</evidence>
<evidence type="ECO:0000313" key="15">
    <source>
        <dbReference type="Proteomes" id="UP000051494"/>
    </source>
</evidence>
<dbReference type="RefSeq" id="WP_057624433.1">
    <property type="nucleotide sequence ID" value="NZ_LKHV02000001.1"/>
</dbReference>
<evidence type="ECO:0000256" key="10">
    <source>
        <dbReference type="RuleBase" id="RU003691"/>
    </source>
</evidence>
<dbReference type="PANTHER" id="PTHR42737">
    <property type="entry name" value="GLUTATHIONE REDUCTASE"/>
    <property type="match status" value="1"/>
</dbReference>
<gene>
    <name evidence="13" type="primary">gor</name>
    <name evidence="14" type="synonym">gorA</name>
    <name evidence="14" type="ORF">CC99x_000150</name>
    <name evidence="13" type="ORF">CC99x_01329</name>
</gene>
<evidence type="ECO:0000256" key="7">
    <source>
        <dbReference type="PIRSR" id="PIRSR000350-2"/>
    </source>
</evidence>
<feature type="binding site" evidence="8">
    <location>
        <position position="261"/>
    </location>
    <ligand>
        <name>NAD(+)</name>
        <dbReference type="ChEBI" id="CHEBI:57540"/>
    </ligand>
</feature>
<dbReference type="FunFam" id="3.50.50.60:FF:000235">
    <property type="entry name" value="Glutathione reductase"/>
    <property type="match status" value="1"/>
</dbReference>
<proteinExistence type="inferred from homology"/>
<feature type="binding site" evidence="8">
    <location>
        <position position="51"/>
    </location>
    <ligand>
        <name>FAD</name>
        <dbReference type="ChEBI" id="CHEBI:57692"/>
    </ligand>
</feature>
<evidence type="ECO:0000259" key="11">
    <source>
        <dbReference type="Pfam" id="PF02852"/>
    </source>
</evidence>
<feature type="domain" description="Pyridine nucleotide-disulphide oxidoreductase dimerisation" evidence="11">
    <location>
        <begin position="338"/>
        <end position="447"/>
    </location>
</feature>
<evidence type="ECO:0000259" key="12">
    <source>
        <dbReference type="Pfam" id="PF07992"/>
    </source>
</evidence>
<reference evidence="14" key="2">
    <citation type="journal article" date="2016" name="Genome Announc.">
        <title>Draft Genome Sequences of Two Novel Amoeba-Resistant Intranuclear Bacteria, 'Candidatus Berkiella cookevillensis' and 'Candidatus Berkiella aquae'.</title>
        <authorList>
            <person name="Mehari Y.T."/>
            <person name="Arivett B.A."/>
            <person name="Farone A.L."/>
            <person name="Gunderson J.H."/>
            <person name="Farone M.B."/>
        </authorList>
    </citation>
    <scope>NUCLEOTIDE SEQUENCE</scope>
    <source>
        <strain evidence="14">CC99</strain>
    </source>
</reference>
<dbReference type="SUPFAM" id="SSF55424">
    <property type="entry name" value="FAD/NAD-linked reductases, dimerisation (C-terminal) domain"/>
    <property type="match status" value="1"/>
</dbReference>
<dbReference type="InterPro" id="IPR001100">
    <property type="entry name" value="Pyr_nuc-diS_OxRdtase"/>
</dbReference>
<keyword evidence="15" id="KW-1185">Reference proteome</keyword>
<feature type="binding site" evidence="8">
    <location>
        <position position="114"/>
    </location>
    <ligand>
        <name>FAD</name>
        <dbReference type="ChEBI" id="CHEBI:57692"/>
    </ligand>
</feature>